<comment type="caution">
    <text evidence="1">The sequence shown here is derived from an EMBL/GenBank/DDBJ whole genome shotgun (WGS) entry which is preliminary data.</text>
</comment>
<accession>A0ACB7PRS0</accession>
<gene>
    <name evidence="1" type="ORF">F5144DRAFT_543006</name>
</gene>
<keyword evidence="2" id="KW-1185">Reference proteome</keyword>
<dbReference type="Proteomes" id="UP000724584">
    <property type="component" value="Unassembled WGS sequence"/>
</dbReference>
<sequence length="190" mass="19901">MQCMSACLCLPFCLLGVWVPRDPGCLGSCDAHWVARAEAPNREITTMQDRPTGRLAALQFPKGGGSEQADAYHSQKGPVPQRVRQSNSSPKTATKSRPRDPVAVVCDTISVRPPSQTSNGTFKPARGQSLPPGILGILGISSGTASTGWTPCLALSDLVPKSPGDCRLTDEDPVDADAGVKDASFGLVVS</sequence>
<evidence type="ECO:0000313" key="1">
    <source>
        <dbReference type="EMBL" id="KAH6649899.1"/>
    </source>
</evidence>
<reference evidence="1 2" key="1">
    <citation type="journal article" date="2021" name="Nat. Commun.">
        <title>Genetic determinants of endophytism in the Arabidopsis root mycobiome.</title>
        <authorList>
            <person name="Mesny F."/>
            <person name="Miyauchi S."/>
            <person name="Thiergart T."/>
            <person name="Pickel B."/>
            <person name="Atanasova L."/>
            <person name="Karlsson M."/>
            <person name="Huettel B."/>
            <person name="Barry K.W."/>
            <person name="Haridas S."/>
            <person name="Chen C."/>
            <person name="Bauer D."/>
            <person name="Andreopoulos W."/>
            <person name="Pangilinan J."/>
            <person name="LaButti K."/>
            <person name="Riley R."/>
            <person name="Lipzen A."/>
            <person name="Clum A."/>
            <person name="Drula E."/>
            <person name="Henrissat B."/>
            <person name="Kohler A."/>
            <person name="Grigoriev I.V."/>
            <person name="Martin F.M."/>
            <person name="Hacquard S."/>
        </authorList>
    </citation>
    <scope>NUCLEOTIDE SEQUENCE [LARGE SCALE GENOMIC DNA]</scope>
    <source>
        <strain evidence="1 2">MPI-SDFR-AT-0079</strain>
    </source>
</reference>
<protein>
    <submittedName>
        <fullName evidence="1">Uncharacterized protein</fullName>
    </submittedName>
</protein>
<dbReference type="EMBL" id="JAGIZQ010000001">
    <property type="protein sequence ID" value="KAH6649899.1"/>
    <property type="molecule type" value="Genomic_DNA"/>
</dbReference>
<proteinExistence type="predicted"/>
<organism evidence="1 2">
    <name type="scientific">Chaetomium tenue</name>
    <dbReference type="NCBI Taxonomy" id="1854479"/>
    <lineage>
        <taxon>Eukaryota</taxon>
        <taxon>Fungi</taxon>
        <taxon>Dikarya</taxon>
        <taxon>Ascomycota</taxon>
        <taxon>Pezizomycotina</taxon>
        <taxon>Sordariomycetes</taxon>
        <taxon>Sordariomycetidae</taxon>
        <taxon>Sordariales</taxon>
        <taxon>Chaetomiaceae</taxon>
        <taxon>Chaetomium</taxon>
    </lineage>
</organism>
<name>A0ACB7PRS0_9PEZI</name>
<evidence type="ECO:0000313" key="2">
    <source>
        <dbReference type="Proteomes" id="UP000724584"/>
    </source>
</evidence>